<reference evidence="16 17" key="2">
    <citation type="submission" date="2019-04" db="EMBL/GenBank/DDBJ databases">
        <title>Genome sequencing of Clostridium botulinum Groups I-IV and Clostridium butyricum.</title>
        <authorList>
            <person name="Brunt J."/>
            <person name="Van Vliet A.H.M."/>
            <person name="Stringer S.C."/>
            <person name="Carter A.T."/>
            <person name="Peck M.W."/>
        </authorList>
    </citation>
    <scope>NUCLEOTIDE SEQUENCE [LARGE SCALE GENOMIC DNA]</scope>
    <source>
        <strain evidence="13 17">1605</strain>
        <strain evidence="14 16">CB-K-33E</strain>
    </source>
</reference>
<dbReference type="GO" id="GO:0032993">
    <property type="term" value="C:protein-DNA complex"/>
    <property type="evidence" value="ECO:0007669"/>
    <property type="project" value="TreeGrafter"/>
</dbReference>
<evidence type="ECO:0000256" key="9">
    <source>
        <dbReference type="PROSITE-ProRule" id="PRU01091"/>
    </source>
</evidence>
<evidence type="ECO:0000256" key="8">
    <source>
        <dbReference type="PROSITE-ProRule" id="PRU00169"/>
    </source>
</evidence>
<dbReference type="Proteomes" id="UP000476820">
    <property type="component" value="Unassembled WGS sequence"/>
</dbReference>
<evidence type="ECO:0000256" key="1">
    <source>
        <dbReference type="ARBA" id="ARBA00018672"/>
    </source>
</evidence>
<dbReference type="CDD" id="cd17574">
    <property type="entry name" value="REC_OmpR"/>
    <property type="match status" value="1"/>
</dbReference>
<dbReference type="RefSeq" id="WP_012450317.1">
    <property type="nucleotide sequence ID" value="NZ_CP010520.1"/>
</dbReference>
<evidence type="ECO:0000313" key="16">
    <source>
        <dbReference type="Proteomes" id="UP000473681"/>
    </source>
</evidence>
<comment type="function">
    <text evidence="7">May play the central regulatory role in sporulation. It may be an element of the effector pathway responsible for the activation of sporulation genes in response to nutritional stress. Spo0A may act in concert with spo0H (a sigma factor) to control the expression of some genes that are critical to the sporulation process.</text>
</comment>
<dbReference type="GO" id="GO:0006355">
    <property type="term" value="P:regulation of DNA-templated transcription"/>
    <property type="evidence" value="ECO:0007669"/>
    <property type="project" value="InterPro"/>
</dbReference>
<feature type="DNA-binding region" description="OmpR/PhoB-type" evidence="9">
    <location>
        <begin position="135"/>
        <end position="231"/>
    </location>
</feature>
<evidence type="ECO:0000256" key="5">
    <source>
        <dbReference type="ARBA" id="ARBA00023125"/>
    </source>
</evidence>
<comment type="caution">
    <text evidence="14">The sequence shown here is derived from an EMBL/GenBank/DDBJ whole genome shotgun (WGS) entry which is preliminary data.</text>
</comment>
<dbReference type="SMART" id="SM00448">
    <property type="entry name" value="REC"/>
    <property type="match status" value="1"/>
</dbReference>
<feature type="domain" description="Response regulatory" evidence="10">
    <location>
        <begin position="2"/>
        <end position="116"/>
    </location>
</feature>
<evidence type="ECO:0000256" key="2">
    <source>
        <dbReference type="ARBA" id="ARBA00022553"/>
    </source>
</evidence>
<keyword evidence="3" id="KW-0902">Two-component regulatory system</keyword>
<dbReference type="Proteomes" id="UP000472355">
    <property type="component" value="Unassembled WGS sequence"/>
</dbReference>
<dbReference type="EMBL" id="SWOV01000008">
    <property type="protein sequence ID" value="NFF87193.1"/>
    <property type="molecule type" value="Genomic_DNA"/>
</dbReference>
<keyword evidence="4" id="KW-0805">Transcription regulation</keyword>
<dbReference type="AlphaFoldDB" id="A0A0C2NVE7"/>
<dbReference type="GO" id="GO:0005829">
    <property type="term" value="C:cytosol"/>
    <property type="evidence" value="ECO:0007669"/>
    <property type="project" value="TreeGrafter"/>
</dbReference>
<dbReference type="InterPro" id="IPR001789">
    <property type="entry name" value="Sig_transdc_resp-reg_receiver"/>
</dbReference>
<dbReference type="Gene3D" id="1.10.10.10">
    <property type="entry name" value="Winged helix-like DNA-binding domain superfamily/Winged helix DNA-binding domain"/>
    <property type="match status" value="1"/>
</dbReference>
<dbReference type="InterPro" id="IPR039420">
    <property type="entry name" value="WalR-like"/>
</dbReference>
<dbReference type="EMBL" id="SWVK01000019">
    <property type="protein sequence ID" value="NFN36109.1"/>
    <property type="molecule type" value="Genomic_DNA"/>
</dbReference>
<dbReference type="InterPro" id="IPR001867">
    <property type="entry name" value="OmpR/PhoB-type_DNA-bd"/>
</dbReference>
<dbReference type="Pfam" id="PF00072">
    <property type="entry name" value="Response_reg"/>
    <property type="match status" value="1"/>
</dbReference>
<evidence type="ECO:0000259" key="11">
    <source>
        <dbReference type="PROSITE" id="PS51755"/>
    </source>
</evidence>
<dbReference type="SUPFAM" id="SSF46894">
    <property type="entry name" value="C-terminal effector domain of the bipartite response regulators"/>
    <property type="match status" value="1"/>
</dbReference>
<sequence length="231" mass="26728">MKILLVDDEESILNLIKMNLIFENYEVITAECGIDAINLFKSESPDLIVLDLMLPDKDGFEVIHEFQSINSEVPIIILSARDQLNNKLLGLQLGADDYITKPFDSRELILRIRAISRRINKAKAIGKNEIKNKTNDIIEKGFIKIIVPERRVFIDDKEVIFTHIEFEIILLMVQNPFKVFTREELLDKIWGYSFVGNTRAVDIHIKRIRQKLIGNEDVIKTIYGVGYRLEV</sequence>
<dbReference type="Gene3D" id="3.40.50.2300">
    <property type="match status" value="1"/>
</dbReference>
<dbReference type="PROSITE" id="PS51755">
    <property type="entry name" value="OMPR_PHOB"/>
    <property type="match status" value="1"/>
</dbReference>
<organism evidence="14 16">
    <name type="scientific">Clostridium botulinum</name>
    <dbReference type="NCBI Taxonomy" id="1491"/>
    <lineage>
        <taxon>Bacteria</taxon>
        <taxon>Bacillati</taxon>
        <taxon>Bacillota</taxon>
        <taxon>Clostridia</taxon>
        <taxon>Eubacteriales</taxon>
        <taxon>Clostridiaceae</taxon>
        <taxon>Clostridium</taxon>
    </lineage>
</organism>
<keyword evidence="2 8" id="KW-0597">Phosphoprotein</keyword>
<evidence type="ECO:0000313" key="13">
    <source>
        <dbReference type="EMBL" id="NFF87193.1"/>
    </source>
</evidence>
<accession>A0A0C2NVE7</accession>
<gene>
    <name evidence="12" type="ORF">EXM65_12155</name>
    <name evidence="13" type="ORF">FC774_04780</name>
    <name evidence="14" type="ORF">FDB51_13425</name>
</gene>
<evidence type="ECO:0000313" key="15">
    <source>
        <dbReference type="Proteomes" id="UP000472355"/>
    </source>
</evidence>
<dbReference type="Pfam" id="PF00486">
    <property type="entry name" value="Trans_reg_C"/>
    <property type="match status" value="1"/>
</dbReference>
<evidence type="ECO:0000259" key="10">
    <source>
        <dbReference type="PROSITE" id="PS50110"/>
    </source>
</evidence>
<proteinExistence type="predicted"/>
<evidence type="ECO:0000313" key="17">
    <source>
        <dbReference type="Proteomes" id="UP000476820"/>
    </source>
</evidence>
<feature type="domain" description="OmpR/PhoB-type" evidence="11">
    <location>
        <begin position="135"/>
        <end position="231"/>
    </location>
</feature>
<feature type="modified residue" description="4-aspartylphosphate" evidence="8">
    <location>
        <position position="51"/>
    </location>
</feature>
<dbReference type="EMBL" id="SGKU01000035">
    <property type="protein sequence ID" value="NFA43309.1"/>
    <property type="molecule type" value="Genomic_DNA"/>
</dbReference>
<evidence type="ECO:0000256" key="3">
    <source>
        <dbReference type="ARBA" id="ARBA00023012"/>
    </source>
</evidence>
<reference evidence="12 15" key="1">
    <citation type="submission" date="2019-02" db="EMBL/GenBank/DDBJ databases">
        <title>Genome sequencing of Clostridium botulinum clinical isolates.</title>
        <authorList>
            <person name="Brunt J."/>
            <person name="Van Vliet A.H.M."/>
            <person name="Stringer S.C."/>
            <person name="Grant K.A."/>
            <person name="Carter A.C."/>
            <person name="Peck M.W."/>
        </authorList>
    </citation>
    <scope>NUCLEOTIDE SEQUENCE [LARGE SCALE GENOMIC DNA]</scope>
    <source>
        <strain evidence="12 15">H113700579</strain>
    </source>
</reference>
<name>A0A0C2NVE7_CLOBO</name>
<dbReference type="PROSITE" id="PS50110">
    <property type="entry name" value="RESPONSE_REGULATORY"/>
    <property type="match status" value="1"/>
</dbReference>
<keyword evidence="5 9" id="KW-0238">DNA-binding</keyword>
<dbReference type="InterPro" id="IPR016032">
    <property type="entry name" value="Sig_transdc_resp-reg_C-effctor"/>
</dbReference>
<evidence type="ECO:0000313" key="14">
    <source>
        <dbReference type="EMBL" id="NFN36109.1"/>
    </source>
</evidence>
<evidence type="ECO:0000313" key="12">
    <source>
        <dbReference type="EMBL" id="NFA43309.1"/>
    </source>
</evidence>
<dbReference type="InterPro" id="IPR036388">
    <property type="entry name" value="WH-like_DNA-bd_sf"/>
</dbReference>
<dbReference type="PANTHER" id="PTHR48111">
    <property type="entry name" value="REGULATOR OF RPOS"/>
    <property type="match status" value="1"/>
</dbReference>
<evidence type="ECO:0000256" key="7">
    <source>
        <dbReference type="ARBA" id="ARBA00024867"/>
    </source>
</evidence>
<dbReference type="InterPro" id="IPR011006">
    <property type="entry name" value="CheY-like_superfamily"/>
</dbReference>
<dbReference type="SMART" id="SM00862">
    <property type="entry name" value="Trans_reg_C"/>
    <property type="match status" value="1"/>
</dbReference>
<dbReference type="GO" id="GO:0000156">
    <property type="term" value="F:phosphorelay response regulator activity"/>
    <property type="evidence" value="ECO:0007669"/>
    <property type="project" value="TreeGrafter"/>
</dbReference>
<protein>
    <recommendedName>
        <fullName evidence="1">Stage 0 sporulation protein A homolog</fullName>
    </recommendedName>
</protein>
<dbReference type="FunFam" id="3.40.50.2300:FF:000001">
    <property type="entry name" value="DNA-binding response regulator PhoB"/>
    <property type="match status" value="1"/>
</dbReference>
<dbReference type="Gene3D" id="6.10.250.690">
    <property type="match status" value="1"/>
</dbReference>
<dbReference type="GO" id="GO:0000976">
    <property type="term" value="F:transcription cis-regulatory region binding"/>
    <property type="evidence" value="ECO:0007669"/>
    <property type="project" value="TreeGrafter"/>
</dbReference>
<keyword evidence="6" id="KW-0804">Transcription</keyword>
<dbReference type="PANTHER" id="PTHR48111:SF73">
    <property type="entry name" value="ALKALINE PHOSPHATASE SYNTHESIS TRANSCRIPTIONAL REGULATORY PROTEIN PHOP"/>
    <property type="match status" value="1"/>
</dbReference>
<evidence type="ECO:0000256" key="4">
    <source>
        <dbReference type="ARBA" id="ARBA00023015"/>
    </source>
</evidence>
<dbReference type="SUPFAM" id="SSF52172">
    <property type="entry name" value="CheY-like"/>
    <property type="match status" value="1"/>
</dbReference>
<dbReference type="Proteomes" id="UP000473681">
    <property type="component" value="Unassembled WGS sequence"/>
</dbReference>
<dbReference type="CDD" id="cd00383">
    <property type="entry name" value="trans_reg_C"/>
    <property type="match status" value="1"/>
</dbReference>
<dbReference type="OrthoDB" id="9790442at2"/>
<evidence type="ECO:0000256" key="6">
    <source>
        <dbReference type="ARBA" id="ARBA00023163"/>
    </source>
</evidence>